<feature type="domain" description="HTH lysR-type" evidence="5">
    <location>
        <begin position="1"/>
        <end position="58"/>
    </location>
</feature>
<accession>A0A8J4H7Y6</accession>
<dbReference type="Gene3D" id="1.10.10.10">
    <property type="entry name" value="Winged helix-like DNA-binding domain superfamily/Winged helix DNA-binding domain"/>
    <property type="match status" value="1"/>
</dbReference>
<evidence type="ECO:0000313" key="6">
    <source>
        <dbReference type="EMBL" id="GIQ71532.1"/>
    </source>
</evidence>
<dbReference type="InterPro" id="IPR036390">
    <property type="entry name" value="WH_DNA-bd_sf"/>
</dbReference>
<dbReference type="GO" id="GO:0000976">
    <property type="term" value="F:transcription cis-regulatory region binding"/>
    <property type="evidence" value="ECO:0007669"/>
    <property type="project" value="TreeGrafter"/>
</dbReference>
<keyword evidence="2" id="KW-0805">Transcription regulation</keyword>
<sequence>MELRDLRVFQAIAEEGSISRAADRLGYVQSNVTARLRRLEEELGVLLFHREPKGVRITEKGMLFRQYADSILRMAEESVRVLKDDGTPSGILRIGVVESVTCGNFIRLISRYQRQYEDVSLRLETGNTAELLQKLKNAEFDAALVTGELAGANLTVDWLYTDELVLLSGSPLSGGGADLLKQRWVVAPAGCPFRARLEQWHKDEGVTFRSFLEIRSLETLLGSVKAGLACTLLSRSVLSGAYEQLYVHPIPEKYRYIETGLVRRHESFTSSSYRVFARLVREEGV</sequence>
<dbReference type="PRINTS" id="PR00039">
    <property type="entry name" value="HTHLYSR"/>
</dbReference>
<gene>
    <name evidence="6" type="primary">czcR</name>
    <name evidence="6" type="ORF">XYCOK13_43560</name>
</gene>
<dbReference type="GO" id="GO:0003700">
    <property type="term" value="F:DNA-binding transcription factor activity"/>
    <property type="evidence" value="ECO:0007669"/>
    <property type="project" value="InterPro"/>
</dbReference>
<dbReference type="InterPro" id="IPR000847">
    <property type="entry name" value="LysR_HTH_N"/>
</dbReference>
<dbReference type="PROSITE" id="PS50931">
    <property type="entry name" value="HTH_LYSR"/>
    <property type="match status" value="1"/>
</dbReference>
<dbReference type="Proteomes" id="UP000677918">
    <property type="component" value="Unassembled WGS sequence"/>
</dbReference>
<dbReference type="AlphaFoldDB" id="A0A8J4H7Y6"/>
<keyword evidence="3" id="KW-0238">DNA-binding</keyword>
<organism evidence="6 7">
    <name type="scientific">Xylanibacillus composti</name>
    <dbReference type="NCBI Taxonomy" id="1572762"/>
    <lineage>
        <taxon>Bacteria</taxon>
        <taxon>Bacillati</taxon>
        <taxon>Bacillota</taxon>
        <taxon>Bacilli</taxon>
        <taxon>Bacillales</taxon>
        <taxon>Paenibacillaceae</taxon>
        <taxon>Xylanibacillus</taxon>
    </lineage>
</organism>
<evidence type="ECO:0000256" key="1">
    <source>
        <dbReference type="ARBA" id="ARBA00009437"/>
    </source>
</evidence>
<evidence type="ECO:0000256" key="4">
    <source>
        <dbReference type="ARBA" id="ARBA00023163"/>
    </source>
</evidence>
<dbReference type="Pfam" id="PF00126">
    <property type="entry name" value="HTH_1"/>
    <property type="match status" value="1"/>
</dbReference>
<dbReference type="PANTHER" id="PTHR30126">
    <property type="entry name" value="HTH-TYPE TRANSCRIPTIONAL REGULATOR"/>
    <property type="match status" value="1"/>
</dbReference>
<reference evidence="6" key="1">
    <citation type="submission" date="2021-04" db="EMBL/GenBank/DDBJ databases">
        <title>Draft genome sequence of Xylanibacillus composti strain K13.</title>
        <authorList>
            <person name="Uke A."/>
            <person name="Chhe C."/>
            <person name="Baramee S."/>
            <person name="Kosugi A."/>
        </authorList>
    </citation>
    <scope>NUCLEOTIDE SEQUENCE</scope>
    <source>
        <strain evidence="6">K13</strain>
    </source>
</reference>
<proteinExistence type="inferred from homology"/>
<dbReference type="SUPFAM" id="SSF53850">
    <property type="entry name" value="Periplasmic binding protein-like II"/>
    <property type="match status" value="1"/>
</dbReference>
<dbReference type="PANTHER" id="PTHR30126:SF40">
    <property type="entry name" value="HTH-TYPE TRANSCRIPTIONAL REGULATOR GLTR"/>
    <property type="match status" value="1"/>
</dbReference>
<evidence type="ECO:0000259" key="5">
    <source>
        <dbReference type="PROSITE" id="PS50931"/>
    </source>
</evidence>
<comment type="caution">
    <text evidence="6">The sequence shown here is derived from an EMBL/GenBank/DDBJ whole genome shotgun (WGS) entry which is preliminary data.</text>
</comment>
<name>A0A8J4H7Y6_9BACL</name>
<dbReference type="RefSeq" id="WP_213414327.1">
    <property type="nucleotide sequence ID" value="NZ_BOVK01000105.1"/>
</dbReference>
<dbReference type="InterPro" id="IPR005119">
    <property type="entry name" value="LysR_subst-bd"/>
</dbReference>
<evidence type="ECO:0000256" key="3">
    <source>
        <dbReference type="ARBA" id="ARBA00023125"/>
    </source>
</evidence>
<dbReference type="InterPro" id="IPR036388">
    <property type="entry name" value="WH-like_DNA-bd_sf"/>
</dbReference>
<evidence type="ECO:0000256" key="2">
    <source>
        <dbReference type="ARBA" id="ARBA00023015"/>
    </source>
</evidence>
<evidence type="ECO:0000313" key="7">
    <source>
        <dbReference type="Proteomes" id="UP000677918"/>
    </source>
</evidence>
<dbReference type="Gene3D" id="3.40.190.290">
    <property type="match status" value="1"/>
</dbReference>
<protein>
    <submittedName>
        <fullName evidence="6">HTH-type transcriptional regulator CzcR</fullName>
    </submittedName>
</protein>
<comment type="similarity">
    <text evidence="1">Belongs to the LysR transcriptional regulatory family.</text>
</comment>
<keyword evidence="7" id="KW-1185">Reference proteome</keyword>
<dbReference type="Pfam" id="PF03466">
    <property type="entry name" value="LysR_substrate"/>
    <property type="match status" value="1"/>
</dbReference>
<dbReference type="FunFam" id="1.10.10.10:FF:000001">
    <property type="entry name" value="LysR family transcriptional regulator"/>
    <property type="match status" value="1"/>
</dbReference>
<dbReference type="SUPFAM" id="SSF46785">
    <property type="entry name" value="Winged helix' DNA-binding domain"/>
    <property type="match status" value="1"/>
</dbReference>
<keyword evidence="4" id="KW-0804">Transcription</keyword>
<dbReference type="EMBL" id="BOVK01000105">
    <property type="protein sequence ID" value="GIQ71532.1"/>
    <property type="molecule type" value="Genomic_DNA"/>
</dbReference>